<dbReference type="SMART" id="SM00267">
    <property type="entry name" value="GGDEF"/>
    <property type="match status" value="1"/>
</dbReference>
<dbReference type="InterPro" id="IPR029787">
    <property type="entry name" value="Nucleotide_cyclase"/>
</dbReference>
<dbReference type="SUPFAM" id="SSF55781">
    <property type="entry name" value="GAF domain-like"/>
    <property type="match status" value="1"/>
</dbReference>
<dbReference type="RefSeq" id="WP_211140671.1">
    <property type="nucleotide sequence ID" value="NZ_JAEEGB010000001.1"/>
</dbReference>
<proteinExistence type="predicted"/>
<dbReference type="GO" id="GO:0052621">
    <property type="term" value="F:diguanylate cyclase activity"/>
    <property type="evidence" value="ECO:0007669"/>
    <property type="project" value="TreeGrafter"/>
</dbReference>
<keyword evidence="3" id="KW-1185">Reference proteome</keyword>
<dbReference type="EMBL" id="JAEEGB010000001">
    <property type="protein sequence ID" value="MBI6871214.1"/>
    <property type="molecule type" value="Genomic_DNA"/>
</dbReference>
<dbReference type="AlphaFoldDB" id="A0A934LZP8"/>
<protein>
    <submittedName>
        <fullName evidence="2">Sensor domain-containing diguanylate cyclase</fullName>
    </submittedName>
</protein>
<name>A0A934LZP8_9CLOT</name>
<organism evidence="2 3">
    <name type="scientific">Clostridium aciditolerans</name>
    <dbReference type="NCBI Taxonomy" id="339861"/>
    <lineage>
        <taxon>Bacteria</taxon>
        <taxon>Bacillati</taxon>
        <taxon>Bacillota</taxon>
        <taxon>Clostridia</taxon>
        <taxon>Eubacteriales</taxon>
        <taxon>Clostridiaceae</taxon>
        <taxon>Clostridium</taxon>
    </lineage>
</organism>
<gene>
    <name evidence="2" type="ORF">I6U51_00655</name>
</gene>
<dbReference type="Gene3D" id="3.30.70.270">
    <property type="match status" value="1"/>
</dbReference>
<comment type="caution">
    <text evidence="2">The sequence shown here is derived from an EMBL/GenBank/DDBJ whole genome shotgun (WGS) entry which is preliminary data.</text>
</comment>
<dbReference type="InterPro" id="IPR003018">
    <property type="entry name" value="GAF"/>
</dbReference>
<dbReference type="GO" id="GO:0005886">
    <property type="term" value="C:plasma membrane"/>
    <property type="evidence" value="ECO:0007669"/>
    <property type="project" value="TreeGrafter"/>
</dbReference>
<dbReference type="CDD" id="cd01949">
    <property type="entry name" value="GGDEF"/>
    <property type="match status" value="1"/>
</dbReference>
<evidence type="ECO:0000259" key="1">
    <source>
        <dbReference type="PROSITE" id="PS50887"/>
    </source>
</evidence>
<dbReference type="Pfam" id="PF00990">
    <property type="entry name" value="GGDEF"/>
    <property type="match status" value="1"/>
</dbReference>
<dbReference type="PANTHER" id="PTHR45138">
    <property type="entry name" value="REGULATORY COMPONENTS OF SENSORY TRANSDUCTION SYSTEM"/>
    <property type="match status" value="1"/>
</dbReference>
<sequence>MLWFLEKYDQLKKDYESYQKMAEEIIQKQNFKIIELDKKLDMLSLIVEISEYINKCLGSDDIIFMINDIMIGILGVTYSSIYLAENNILRLKSTNLKSTDHHYKIHDFNSNNCRLSTSLINSQTNISKNEATEIHSSIYMPIYLKDNLLGVIIVEHNIYEYLNDNHIKLLTALSNQLAICIENNRLYNKIKESSQIDDLTGLYNRNHFFSIVERNSRNTEKPYAIIMIDLDNFKRCNDTYGHQCGDIVLKKISDIIKCNLRKEDIVARYGGEEIIVCMYDVDKPSYVYYRMEHIRRIIEKTIIYYKNSQPSITVSMGISILKNNSENMEQVIRRADINLYKAKNSGKNKIIC</sequence>
<evidence type="ECO:0000313" key="2">
    <source>
        <dbReference type="EMBL" id="MBI6871214.1"/>
    </source>
</evidence>
<dbReference type="PANTHER" id="PTHR45138:SF9">
    <property type="entry name" value="DIGUANYLATE CYCLASE DGCM-RELATED"/>
    <property type="match status" value="1"/>
</dbReference>
<dbReference type="NCBIfam" id="TIGR00254">
    <property type="entry name" value="GGDEF"/>
    <property type="match status" value="1"/>
</dbReference>
<dbReference type="GO" id="GO:0043709">
    <property type="term" value="P:cell adhesion involved in single-species biofilm formation"/>
    <property type="evidence" value="ECO:0007669"/>
    <property type="project" value="TreeGrafter"/>
</dbReference>
<dbReference type="Proteomes" id="UP000622687">
    <property type="component" value="Unassembled WGS sequence"/>
</dbReference>
<dbReference type="InterPro" id="IPR050469">
    <property type="entry name" value="Diguanylate_Cyclase"/>
</dbReference>
<dbReference type="InterPro" id="IPR043128">
    <property type="entry name" value="Rev_trsase/Diguanyl_cyclase"/>
</dbReference>
<dbReference type="InterPro" id="IPR029016">
    <property type="entry name" value="GAF-like_dom_sf"/>
</dbReference>
<reference evidence="2" key="1">
    <citation type="submission" date="2020-12" db="EMBL/GenBank/DDBJ databases">
        <title>Clostridium thailandense sp. nov., a novel acetogenic bacterium isolated from peat land soil in Thailand.</title>
        <authorList>
            <person name="Chaikitkaew S."/>
            <person name="Birkeland N.K."/>
        </authorList>
    </citation>
    <scope>NUCLEOTIDE SEQUENCE</scope>
    <source>
        <strain evidence="2">DSM 17425</strain>
    </source>
</reference>
<dbReference type="Pfam" id="PF13185">
    <property type="entry name" value="GAF_2"/>
    <property type="match status" value="1"/>
</dbReference>
<evidence type="ECO:0000313" key="3">
    <source>
        <dbReference type="Proteomes" id="UP000622687"/>
    </source>
</evidence>
<dbReference type="SUPFAM" id="SSF55073">
    <property type="entry name" value="Nucleotide cyclase"/>
    <property type="match status" value="1"/>
</dbReference>
<dbReference type="FunFam" id="3.30.70.270:FF:000001">
    <property type="entry name" value="Diguanylate cyclase domain protein"/>
    <property type="match status" value="1"/>
</dbReference>
<accession>A0A934LZP8</accession>
<dbReference type="PROSITE" id="PS50887">
    <property type="entry name" value="GGDEF"/>
    <property type="match status" value="1"/>
</dbReference>
<dbReference type="InterPro" id="IPR000160">
    <property type="entry name" value="GGDEF_dom"/>
</dbReference>
<dbReference type="GO" id="GO:1902201">
    <property type="term" value="P:negative regulation of bacterial-type flagellum-dependent cell motility"/>
    <property type="evidence" value="ECO:0007669"/>
    <property type="project" value="TreeGrafter"/>
</dbReference>
<dbReference type="Gene3D" id="3.30.450.40">
    <property type="match status" value="1"/>
</dbReference>
<feature type="domain" description="GGDEF" evidence="1">
    <location>
        <begin position="221"/>
        <end position="352"/>
    </location>
</feature>